<sequence length="70" mass="7840">MQVMNQLGITIGLNCYNFYSEADATRITQSERSLTKEAREARKTAISSRKDQKQKDVDVEGQLYGPGIAD</sequence>
<dbReference type="AlphaFoldDB" id="E2AVM4"/>
<reference evidence="2 3" key="1">
    <citation type="journal article" date="2010" name="Science">
        <title>Genomic comparison of the ants Camponotus floridanus and Harpegnathos saltator.</title>
        <authorList>
            <person name="Bonasio R."/>
            <person name="Zhang G."/>
            <person name="Ye C."/>
            <person name="Mutti N.S."/>
            <person name="Fang X."/>
            <person name="Qin N."/>
            <person name="Donahue G."/>
            <person name="Yang P."/>
            <person name="Li Q."/>
            <person name="Li C."/>
            <person name="Zhang P."/>
            <person name="Huang Z."/>
            <person name="Berger S.L."/>
            <person name="Reinberg D."/>
            <person name="Wang J."/>
            <person name="Liebig J."/>
        </authorList>
    </citation>
    <scope>NUCLEOTIDE SEQUENCE [LARGE SCALE GENOMIC DNA]</scope>
    <source>
        <strain evidence="3">C129</strain>
    </source>
</reference>
<feature type="region of interest" description="Disordered" evidence="1">
    <location>
        <begin position="30"/>
        <end position="70"/>
    </location>
</feature>
<keyword evidence="3" id="KW-1185">Reference proteome</keyword>
<feature type="compositionally biased region" description="Basic and acidic residues" evidence="1">
    <location>
        <begin position="33"/>
        <end position="58"/>
    </location>
</feature>
<dbReference type="OMA" id="IAERSMT"/>
<accession>E2AVM4</accession>
<dbReference type="Proteomes" id="UP000000311">
    <property type="component" value="Unassembled WGS sequence"/>
</dbReference>
<evidence type="ECO:0000256" key="1">
    <source>
        <dbReference type="SAM" id="MobiDB-lite"/>
    </source>
</evidence>
<dbReference type="InParanoid" id="E2AVM4"/>
<dbReference type="EMBL" id="GL443132">
    <property type="protein sequence ID" value="EFN62517.1"/>
    <property type="molecule type" value="Genomic_DNA"/>
</dbReference>
<proteinExistence type="predicted"/>
<dbReference type="OrthoDB" id="10060618at2759"/>
<evidence type="ECO:0000313" key="3">
    <source>
        <dbReference type="Proteomes" id="UP000000311"/>
    </source>
</evidence>
<organism evidence="3">
    <name type="scientific">Camponotus floridanus</name>
    <name type="common">Florida carpenter ant</name>
    <dbReference type="NCBI Taxonomy" id="104421"/>
    <lineage>
        <taxon>Eukaryota</taxon>
        <taxon>Metazoa</taxon>
        <taxon>Ecdysozoa</taxon>
        <taxon>Arthropoda</taxon>
        <taxon>Hexapoda</taxon>
        <taxon>Insecta</taxon>
        <taxon>Pterygota</taxon>
        <taxon>Neoptera</taxon>
        <taxon>Endopterygota</taxon>
        <taxon>Hymenoptera</taxon>
        <taxon>Apocrita</taxon>
        <taxon>Aculeata</taxon>
        <taxon>Formicoidea</taxon>
        <taxon>Formicidae</taxon>
        <taxon>Formicinae</taxon>
        <taxon>Camponotus</taxon>
    </lineage>
</organism>
<evidence type="ECO:0000313" key="2">
    <source>
        <dbReference type="EMBL" id="EFN62517.1"/>
    </source>
</evidence>
<name>E2AVM4_CAMFO</name>
<protein>
    <submittedName>
        <fullName evidence="2">Uncharacterized protein</fullName>
    </submittedName>
</protein>
<gene>
    <name evidence="2" type="ORF">EAG_03657</name>
</gene>